<dbReference type="PANTHER" id="PTHR11527">
    <property type="entry name" value="HEAT-SHOCK PROTEIN 20 FAMILY MEMBER"/>
    <property type="match status" value="1"/>
</dbReference>
<dbReference type="PROSITE" id="PS01031">
    <property type="entry name" value="SHSP"/>
    <property type="match status" value="1"/>
</dbReference>
<evidence type="ECO:0000256" key="1">
    <source>
        <dbReference type="ARBA" id="ARBA00023016"/>
    </source>
</evidence>
<gene>
    <name evidence="5" type="ORF">BUALT_Bualt01G0046800</name>
</gene>
<evidence type="ECO:0000256" key="2">
    <source>
        <dbReference type="PROSITE-ProRule" id="PRU00285"/>
    </source>
</evidence>
<comment type="similarity">
    <text evidence="2 3">Belongs to the small heat shock protein (HSP20) family.</text>
</comment>
<dbReference type="EMBL" id="WHWC01000001">
    <property type="protein sequence ID" value="KAG8390085.1"/>
    <property type="molecule type" value="Genomic_DNA"/>
</dbReference>
<accession>A0AAV6YF04</accession>
<protein>
    <recommendedName>
        <fullName evidence="4">SHSP domain-containing protein</fullName>
    </recommendedName>
</protein>
<dbReference type="InterPro" id="IPR008978">
    <property type="entry name" value="HSP20-like_chaperone"/>
</dbReference>
<proteinExistence type="inferred from homology"/>
<name>A0AAV6YF04_9LAMI</name>
<dbReference type="Pfam" id="PF00011">
    <property type="entry name" value="HSP20"/>
    <property type="match status" value="1"/>
</dbReference>
<dbReference type="AlphaFoldDB" id="A0AAV6YF04"/>
<organism evidence="5 6">
    <name type="scientific">Buddleja alternifolia</name>
    <dbReference type="NCBI Taxonomy" id="168488"/>
    <lineage>
        <taxon>Eukaryota</taxon>
        <taxon>Viridiplantae</taxon>
        <taxon>Streptophyta</taxon>
        <taxon>Embryophyta</taxon>
        <taxon>Tracheophyta</taxon>
        <taxon>Spermatophyta</taxon>
        <taxon>Magnoliopsida</taxon>
        <taxon>eudicotyledons</taxon>
        <taxon>Gunneridae</taxon>
        <taxon>Pentapetalae</taxon>
        <taxon>asterids</taxon>
        <taxon>lamiids</taxon>
        <taxon>Lamiales</taxon>
        <taxon>Scrophulariaceae</taxon>
        <taxon>Buddlejeae</taxon>
        <taxon>Buddleja</taxon>
    </lineage>
</organism>
<sequence length="269" mass="30018">MVHKIITGTGLYVFVDPSSASRRICAVVLEDEESLRLSRSLFEGSAAGGGGTCSRVLTSPAPVRESLVPSGDVILESRRVDWKETPKRHVFEVDVPGFKIEEVKVDVIKIKDDAILRIQGESRGRGEKDGENSEWHLMERGGDGKFSRRFELPEGALLDQVSFDMEDGVLTVVVPKEEVKMFLFPPLLFAFTTGSRTLDADHHEGAAQPSSTDFDCKSACVTVQITGKDEVFSRILAAQTRQFALFRWRIFVGDLRDKVDVAKRRCYHQ</sequence>
<keyword evidence="1" id="KW-0346">Stress response</keyword>
<dbReference type="Gene3D" id="2.60.40.790">
    <property type="match status" value="1"/>
</dbReference>
<dbReference type="Proteomes" id="UP000826271">
    <property type="component" value="Unassembled WGS sequence"/>
</dbReference>
<feature type="domain" description="SHSP" evidence="4">
    <location>
        <begin position="71"/>
        <end position="192"/>
    </location>
</feature>
<comment type="caution">
    <text evidence="5">The sequence shown here is derived from an EMBL/GenBank/DDBJ whole genome shotgun (WGS) entry which is preliminary data.</text>
</comment>
<reference evidence="5" key="1">
    <citation type="submission" date="2019-10" db="EMBL/GenBank/DDBJ databases">
        <authorList>
            <person name="Zhang R."/>
            <person name="Pan Y."/>
            <person name="Wang J."/>
            <person name="Ma R."/>
            <person name="Yu S."/>
        </authorList>
    </citation>
    <scope>NUCLEOTIDE SEQUENCE</scope>
    <source>
        <strain evidence="5">LA-IB0</strain>
        <tissue evidence="5">Leaf</tissue>
    </source>
</reference>
<evidence type="ECO:0000259" key="4">
    <source>
        <dbReference type="PROSITE" id="PS01031"/>
    </source>
</evidence>
<evidence type="ECO:0000256" key="3">
    <source>
        <dbReference type="RuleBase" id="RU003616"/>
    </source>
</evidence>
<keyword evidence="6" id="KW-1185">Reference proteome</keyword>
<dbReference type="SUPFAM" id="SSF49764">
    <property type="entry name" value="HSP20-like chaperones"/>
    <property type="match status" value="1"/>
</dbReference>
<dbReference type="InterPro" id="IPR031107">
    <property type="entry name" value="Small_HSP"/>
</dbReference>
<evidence type="ECO:0000313" key="5">
    <source>
        <dbReference type="EMBL" id="KAG8390085.1"/>
    </source>
</evidence>
<dbReference type="InterPro" id="IPR002068">
    <property type="entry name" value="A-crystallin/Hsp20_dom"/>
</dbReference>
<evidence type="ECO:0000313" key="6">
    <source>
        <dbReference type="Proteomes" id="UP000826271"/>
    </source>
</evidence>